<protein>
    <submittedName>
        <fullName evidence="3">Tail fiber domain-containing protein</fullName>
    </submittedName>
</protein>
<evidence type="ECO:0000313" key="4">
    <source>
        <dbReference type="Proteomes" id="UP000515369"/>
    </source>
</evidence>
<keyword evidence="4" id="KW-1185">Reference proteome</keyword>
<proteinExistence type="predicted"/>
<dbReference type="Proteomes" id="UP000515369">
    <property type="component" value="Chromosome"/>
</dbReference>
<dbReference type="InterPro" id="IPR030392">
    <property type="entry name" value="S74_ICA"/>
</dbReference>
<dbReference type="PROSITE" id="PS51688">
    <property type="entry name" value="ICA"/>
    <property type="match status" value="1"/>
</dbReference>
<name>A0A7G5GSJ3_9BACT</name>
<dbReference type="EMBL" id="CP059732">
    <property type="protein sequence ID" value="QMW01835.1"/>
    <property type="molecule type" value="Genomic_DNA"/>
</dbReference>
<keyword evidence="1" id="KW-0175">Coiled coil</keyword>
<evidence type="ECO:0000256" key="1">
    <source>
        <dbReference type="SAM" id="Coils"/>
    </source>
</evidence>
<organism evidence="3 4">
    <name type="scientific">Spirosoma foliorum</name>
    <dbReference type="NCBI Taxonomy" id="2710596"/>
    <lineage>
        <taxon>Bacteria</taxon>
        <taxon>Pseudomonadati</taxon>
        <taxon>Bacteroidota</taxon>
        <taxon>Cytophagia</taxon>
        <taxon>Cytophagales</taxon>
        <taxon>Cytophagaceae</taxon>
        <taxon>Spirosoma</taxon>
    </lineage>
</organism>
<dbReference type="InterPro" id="IPR011049">
    <property type="entry name" value="Serralysin-like_metalloprot_C"/>
</dbReference>
<feature type="domain" description="Peptidase S74" evidence="2">
    <location>
        <begin position="426"/>
        <end position="537"/>
    </location>
</feature>
<dbReference type="Gene3D" id="2.150.10.10">
    <property type="entry name" value="Serralysin-like metalloprotease, C-terminal"/>
    <property type="match status" value="1"/>
</dbReference>
<accession>A0A7G5GSJ3</accession>
<dbReference type="RefSeq" id="WP_182459113.1">
    <property type="nucleotide sequence ID" value="NZ_CP059732.1"/>
</dbReference>
<evidence type="ECO:0000313" key="3">
    <source>
        <dbReference type="EMBL" id="QMW01835.1"/>
    </source>
</evidence>
<gene>
    <name evidence="3" type="ORF">H3H32_28420</name>
</gene>
<dbReference type="AlphaFoldDB" id="A0A7G5GSJ3"/>
<sequence>MRKVFTNGWKITLLVWLVISKGYSQIRIGPSSGTIVSSASLQVISGPYSLGSLYRGLLPPIVTTSLRSQIQSPATGLLIYNSSTNQIEVNTGSPSAPIWTAGGAASGAANSWNLSGNAGTTSGNFLGTSDNTPLYFRVNNQNSGRIDQLQNNVALGYLAFSSGATGTGNTALGTLALASSTSGNYNTALGLQALTSNTSGTGNTALGTVALLSNTTGQNNTASGYRSLYSNTTGQGNTALGSVALMTNSSGNNNTALGTVALTSNTTGANNTASGAGALQKNTTGYENTAVGSNASASNTTGYSNIAVGTDALYNNLDGHDNTAFGGSALLNNTSGPGNMASGNLALRLNTTGANNTASGTIALQNNTTGSYNTALGYNSGPSTGNLNNATAIGANAIVNASNQIVLGDNSISSLRCNVQTISTLSDKRIKEDIRANVPGLNFIIKLNPVTYHINKLKEAKLLSYSVSNIKDDTVLHSGFLAQDVEAAAKEVGYDFEGVRQEEGGRYYTLGYTLFVMPLVQAVKDLNAEVEKLKDKVLANEMAYKQLADQVKRMQNLIGVSQEEKSAKNGGNNKIPR</sequence>
<reference evidence="3 4" key="1">
    <citation type="submission" date="2020-07" db="EMBL/GenBank/DDBJ databases">
        <title>Spirosoma foliorum sp. nov., isolated from the leaves on the Nejang mountain Korea, Republic of.</title>
        <authorList>
            <person name="Ho H."/>
            <person name="Lee Y.-J."/>
            <person name="Nurcahyanto D.-A."/>
            <person name="Kim S.-G."/>
        </authorList>
    </citation>
    <scope>NUCLEOTIDE SEQUENCE [LARGE SCALE GENOMIC DNA]</scope>
    <source>
        <strain evidence="3 4">PL0136</strain>
    </source>
</reference>
<dbReference type="Pfam" id="PF13884">
    <property type="entry name" value="Peptidase_S74"/>
    <property type="match status" value="1"/>
</dbReference>
<dbReference type="KEGG" id="sfol:H3H32_28420"/>
<feature type="coiled-coil region" evidence="1">
    <location>
        <begin position="523"/>
        <end position="564"/>
    </location>
</feature>
<evidence type="ECO:0000259" key="2">
    <source>
        <dbReference type="PROSITE" id="PS51688"/>
    </source>
</evidence>